<dbReference type="KEGG" id="stcm:SCMC78_39660"/>
<dbReference type="InterPro" id="IPR002477">
    <property type="entry name" value="Peptidoglycan-bd-like"/>
</dbReference>
<feature type="domain" description="M23ase beta-sheet core" evidence="2">
    <location>
        <begin position="102"/>
        <end position="201"/>
    </location>
</feature>
<dbReference type="GO" id="GO:0004222">
    <property type="term" value="F:metalloendopeptidase activity"/>
    <property type="evidence" value="ECO:0007669"/>
    <property type="project" value="TreeGrafter"/>
</dbReference>
<protein>
    <recommendedName>
        <fullName evidence="4">Metalloendopeptidase</fullName>
    </recommendedName>
</protein>
<dbReference type="EMBL" id="AP035884">
    <property type="protein sequence ID" value="BFP54159.1"/>
    <property type="molecule type" value="Genomic_DNA"/>
</dbReference>
<dbReference type="Gene3D" id="1.10.101.10">
    <property type="entry name" value="PGBD-like superfamily/PGBD"/>
    <property type="match status" value="2"/>
</dbReference>
<dbReference type="AlphaFoldDB" id="A0AB33KL28"/>
<dbReference type="SUPFAM" id="SSF51261">
    <property type="entry name" value="Duplicated hybrid motif"/>
    <property type="match status" value="1"/>
</dbReference>
<dbReference type="InterPro" id="IPR016047">
    <property type="entry name" value="M23ase_b-sheet_dom"/>
</dbReference>
<dbReference type="PANTHER" id="PTHR21666">
    <property type="entry name" value="PEPTIDASE-RELATED"/>
    <property type="match status" value="1"/>
</dbReference>
<dbReference type="InterPro" id="IPR006311">
    <property type="entry name" value="TAT_signal"/>
</dbReference>
<dbReference type="InterPro" id="IPR050570">
    <property type="entry name" value="Cell_wall_metabolism_enzyme"/>
</dbReference>
<dbReference type="InterPro" id="IPR011055">
    <property type="entry name" value="Dup_hybrid_motif"/>
</dbReference>
<dbReference type="Gene3D" id="2.70.70.10">
    <property type="entry name" value="Glucose Permease (Domain IIA)"/>
    <property type="match status" value="1"/>
</dbReference>
<accession>A0AB33KL28</accession>
<evidence type="ECO:0008006" key="4">
    <source>
        <dbReference type="Google" id="ProtNLM"/>
    </source>
</evidence>
<sequence>MCRSCATAAAPADTSVDAEAPTPVPGVSRRGLLAGLGLGALAVNLSLSAGASTAVAAEAEAAATTAAEAAAAAAAKNGAWANPALGRFPAGGHYGAPRGGASHAGQDVSNSTGTAVHAAAAGTVVRRSWGGGLPGRTGNALVIAHGGNQYTYYGHLSAYRVALNATVSAGQRIADMGATGNVTGPHLHFETHTGSLGSTVNPVGFLAARGVDLSGGWSRIDPGASGATVVVIQRLMTRRGHTLVADGQYGSVSVAAVKRFQSSKGLVADGQVGPATWPVLVYTLRQGSSGDHVRALQTALNKRSAGLAVDGGFGSVTTSAVRAYQSANRLVADGEAGPVTWRALTG</sequence>
<dbReference type="Pfam" id="PF01471">
    <property type="entry name" value="PG_binding_1"/>
    <property type="match status" value="2"/>
</dbReference>
<dbReference type="RefSeq" id="WP_405928839.1">
    <property type="nucleotide sequence ID" value="NZ_AP035884.1"/>
</dbReference>
<dbReference type="PROSITE" id="PS51318">
    <property type="entry name" value="TAT"/>
    <property type="match status" value="1"/>
</dbReference>
<reference evidence="3" key="1">
    <citation type="submission" date="2024-07" db="EMBL/GenBank/DDBJ databases">
        <title>Complete genome sequences of cellulolytic bacteria, Kitasatospora sp. CMC57 and Streptomyces sp. CMC78, isolated from Japanese agricultural soil.</title>
        <authorList>
            <person name="Hashimoto T."/>
            <person name="Ito M."/>
            <person name="Iwamoto M."/>
            <person name="Fukahori D."/>
            <person name="Shoda T."/>
            <person name="Sakoda M."/>
            <person name="Morohoshi T."/>
            <person name="Mitsuboshi M."/>
            <person name="Nishizawa T."/>
        </authorList>
    </citation>
    <scope>NUCLEOTIDE SEQUENCE</scope>
    <source>
        <strain evidence="3">CMC78</strain>
    </source>
</reference>
<evidence type="ECO:0000259" key="1">
    <source>
        <dbReference type="Pfam" id="PF01471"/>
    </source>
</evidence>
<dbReference type="CDD" id="cd12797">
    <property type="entry name" value="M23_peptidase"/>
    <property type="match status" value="1"/>
</dbReference>
<feature type="domain" description="Peptidoglycan binding-like" evidence="1">
    <location>
        <begin position="226"/>
        <end position="278"/>
    </location>
</feature>
<proteinExistence type="predicted"/>
<evidence type="ECO:0000259" key="2">
    <source>
        <dbReference type="Pfam" id="PF01551"/>
    </source>
</evidence>
<dbReference type="InterPro" id="IPR036365">
    <property type="entry name" value="PGBD-like_sf"/>
</dbReference>
<name>A0AB33KL28_9ACTN</name>
<dbReference type="InterPro" id="IPR036366">
    <property type="entry name" value="PGBDSf"/>
</dbReference>
<feature type="domain" description="Peptidoglycan binding-like" evidence="1">
    <location>
        <begin position="289"/>
        <end position="344"/>
    </location>
</feature>
<organism evidence="3">
    <name type="scientific">Streptomyces sp. CMC78</name>
    <dbReference type="NCBI Taxonomy" id="3231512"/>
    <lineage>
        <taxon>Bacteria</taxon>
        <taxon>Bacillati</taxon>
        <taxon>Actinomycetota</taxon>
        <taxon>Actinomycetes</taxon>
        <taxon>Kitasatosporales</taxon>
        <taxon>Streptomycetaceae</taxon>
        <taxon>Streptomyces</taxon>
    </lineage>
</organism>
<dbReference type="Pfam" id="PF01551">
    <property type="entry name" value="Peptidase_M23"/>
    <property type="match status" value="1"/>
</dbReference>
<dbReference type="SUPFAM" id="SSF47090">
    <property type="entry name" value="PGBD-like"/>
    <property type="match status" value="2"/>
</dbReference>
<evidence type="ECO:0000313" key="3">
    <source>
        <dbReference type="EMBL" id="BFP54159.1"/>
    </source>
</evidence>
<dbReference type="PANTHER" id="PTHR21666:SF270">
    <property type="entry name" value="MUREIN HYDROLASE ACTIVATOR ENVC"/>
    <property type="match status" value="1"/>
</dbReference>
<gene>
    <name evidence="3" type="ORF">SCMC78_39660</name>
</gene>